<proteinExistence type="predicted"/>
<dbReference type="Proteomes" id="UP000756132">
    <property type="component" value="Chromosome 5"/>
</dbReference>
<accession>A0A9Q8LHZ3</accession>
<evidence type="ECO:0000313" key="2">
    <source>
        <dbReference type="EMBL" id="UJO17812.1"/>
    </source>
</evidence>
<dbReference type="KEGG" id="ffu:CLAFUR5_05696"/>
<name>A0A9Q8LHZ3_PASFU</name>
<dbReference type="AlphaFoldDB" id="A0A9Q8LHZ3"/>
<dbReference type="EMBL" id="CP090167">
    <property type="protein sequence ID" value="UJO17812.1"/>
    <property type="molecule type" value="Genomic_DNA"/>
</dbReference>
<sequence length="165" mass="19426">MSEELQTLHEAQRLLQAAYDEKRTEEARVKYLENQAFDSWIARLSDLTDRVITHERFKDVKLAERAKQRLKDAIQQHKKARQWDQIRGIREHIEALDIVIEAREYVVDRLMMRVEECDEVHEIEYEKIQMRDTTMEGEMESGGVVGNDRVQGGIGGARGQVKSWW</sequence>
<protein>
    <submittedName>
        <fullName evidence="2">Uncharacterized protein</fullName>
    </submittedName>
</protein>
<gene>
    <name evidence="2" type="ORF">CLAFUR5_05696</name>
</gene>
<reference evidence="2" key="2">
    <citation type="journal article" date="2022" name="Microb. Genom.">
        <title>A chromosome-scale genome assembly of the tomato pathogen Cladosporium fulvum reveals a compartmentalized genome architecture and the presence of a dispensable chromosome.</title>
        <authorList>
            <person name="Zaccaron A.Z."/>
            <person name="Chen L.H."/>
            <person name="Samaras A."/>
            <person name="Stergiopoulos I."/>
        </authorList>
    </citation>
    <scope>NUCLEOTIDE SEQUENCE</scope>
    <source>
        <strain evidence="2">Race5_Kim</strain>
    </source>
</reference>
<evidence type="ECO:0000256" key="1">
    <source>
        <dbReference type="SAM" id="Coils"/>
    </source>
</evidence>
<feature type="coiled-coil region" evidence="1">
    <location>
        <begin position="8"/>
        <end position="35"/>
    </location>
</feature>
<dbReference type="GeneID" id="71985574"/>
<keyword evidence="3" id="KW-1185">Reference proteome</keyword>
<evidence type="ECO:0000313" key="3">
    <source>
        <dbReference type="Proteomes" id="UP000756132"/>
    </source>
</evidence>
<reference evidence="2" key="1">
    <citation type="submission" date="2021-12" db="EMBL/GenBank/DDBJ databases">
        <authorList>
            <person name="Zaccaron A."/>
            <person name="Stergiopoulos I."/>
        </authorList>
    </citation>
    <scope>NUCLEOTIDE SEQUENCE</scope>
    <source>
        <strain evidence="2">Race5_Kim</strain>
    </source>
</reference>
<organism evidence="2 3">
    <name type="scientific">Passalora fulva</name>
    <name type="common">Tomato leaf mold</name>
    <name type="synonym">Cladosporium fulvum</name>
    <dbReference type="NCBI Taxonomy" id="5499"/>
    <lineage>
        <taxon>Eukaryota</taxon>
        <taxon>Fungi</taxon>
        <taxon>Dikarya</taxon>
        <taxon>Ascomycota</taxon>
        <taxon>Pezizomycotina</taxon>
        <taxon>Dothideomycetes</taxon>
        <taxon>Dothideomycetidae</taxon>
        <taxon>Mycosphaerellales</taxon>
        <taxon>Mycosphaerellaceae</taxon>
        <taxon>Fulvia</taxon>
    </lineage>
</organism>
<keyword evidence="1" id="KW-0175">Coiled coil</keyword>
<dbReference type="RefSeq" id="XP_047762178.1">
    <property type="nucleotide sequence ID" value="XM_047904844.1"/>
</dbReference>